<dbReference type="InterPro" id="IPR016169">
    <property type="entry name" value="FAD-bd_PCMH_sub2"/>
</dbReference>
<dbReference type="InterPro" id="IPR016166">
    <property type="entry name" value="FAD-bd_PCMH"/>
</dbReference>
<protein>
    <submittedName>
        <fullName evidence="3">Xylitol oxidase</fullName>
    </submittedName>
</protein>
<dbReference type="InterPro" id="IPR036318">
    <property type="entry name" value="FAD-bd_PCMH-like_sf"/>
</dbReference>
<dbReference type="Pfam" id="PF04030">
    <property type="entry name" value="ALO"/>
    <property type="match status" value="1"/>
</dbReference>
<organism evidence="3 4">
    <name type="scientific">Nocardioides aurantiacus</name>
    <dbReference type="NCBI Taxonomy" id="86796"/>
    <lineage>
        <taxon>Bacteria</taxon>
        <taxon>Bacillati</taxon>
        <taxon>Actinomycetota</taxon>
        <taxon>Actinomycetes</taxon>
        <taxon>Propionibacteriales</taxon>
        <taxon>Nocardioidaceae</taxon>
        <taxon>Nocardioides</taxon>
    </lineage>
</organism>
<feature type="domain" description="FAD-binding PCMH-type" evidence="2">
    <location>
        <begin position="22"/>
        <end position="186"/>
    </location>
</feature>
<dbReference type="InterPro" id="IPR006094">
    <property type="entry name" value="Oxid_FAD_bind_N"/>
</dbReference>
<dbReference type="Gene3D" id="3.30.43.10">
    <property type="entry name" value="Uridine Diphospho-n-acetylenolpyruvylglucosamine Reductase, domain 2"/>
    <property type="match status" value="1"/>
</dbReference>
<dbReference type="EMBL" id="RKHO01000001">
    <property type="protein sequence ID" value="ROR93005.1"/>
    <property type="molecule type" value="Genomic_DNA"/>
</dbReference>
<dbReference type="Proteomes" id="UP000281738">
    <property type="component" value="Unassembled WGS sequence"/>
</dbReference>
<dbReference type="Gene3D" id="3.30.465.10">
    <property type="match status" value="1"/>
</dbReference>
<sequence length="428" mass="46209">MTCSADVSAPTPDELVNWAGNHRYSAGRYLRAGSVEEAQQAVADADHVRLVGTRHSFNDLCDTPGTLIDLTGVTAEPELDEAEGTVRVTSGTPYRVVASFLQERGLALANLGSLPHISVGGACATGTHGSGAGNRVLAAGVRRLELIDPSGELRTIADNHVDFDGSVVALGALGAVTRLDLEVEPTYLVRQDLYDHLRWSESIEQVTELLGSAYSVSVFGRWNDTDPTEVLVKHRVEPDEVPLDWTGGVPPMAADAAFRLLPGEDHLTLRGEPGPWAERLPHFRGDRQPSFGDEIQTEWFVDADDAVPALRAVTDLAAALGGELEALLAVTEIRAIRGDDLWLSPAQGRETVALHFTWKRDPMAVLSMALRIEDALAPYAARPHWGKVHGAVDPGLYPRLPDFRDLLARTDPAGKFTNDHVRQALGLG</sequence>
<dbReference type="InterPro" id="IPR016167">
    <property type="entry name" value="FAD-bd_PCMH_sub1"/>
</dbReference>
<dbReference type="GO" id="GO:0016020">
    <property type="term" value="C:membrane"/>
    <property type="evidence" value="ECO:0007669"/>
    <property type="project" value="InterPro"/>
</dbReference>
<dbReference type="PROSITE" id="PS51387">
    <property type="entry name" value="FAD_PCMH"/>
    <property type="match status" value="1"/>
</dbReference>
<evidence type="ECO:0000313" key="3">
    <source>
        <dbReference type="EMBL" id="ROR93005.1"/>
    </source>
</evidence>
<proteinExistence type="predicted"/>
<dbReference type="Gene3D" id="3.30.70.2520">
    <property type="match status" value="1"/>
</dbReference>
<keyword evidence="4" id="KW-1185">Reference proteome</keyword>
<gene>
    <name evidence="3" type="ORF">EDD33_3910</name>
</gene>
<dbReference type="InterPro" id="IPR007173">
    <property type="entry name" value="ALO_C"/>
</dbReference>
<dbReference type="Pfam" id="PF01565">
    <property type="entry name" value="FAD_binding_4"/>
    <property type="match status" value="1"/>
</dbReference>
<accession>A0A3N2CZN5</accession>
<dbReference type="GO" id="GO:0071949">
    <property type="term" value="F:FAD binding"/>
    <property type="evidence" value="ECO:0007669"/>
    <property type="project" value="InterPro"/>
</dbReference>
<dbReference type="InterPro" id="IPR016171">
    <property type="entry name" value="Vanillyl_alc_oxidase_C-sub2"/>
</dbReference>
<dbReference type="SUPFAM" id="SSF56176">
    <property type="entry name" value="FAD-binding/transporter-associated domain-like"/>
    <property type="match status" value="1"/>
</dbReference>
<keyword evidence="1" id="KW-0560">Oxidoreductase</keyword>
<dbReference type="Gene3D" id="3.30.70.2530">
    <property type="match status" value="1"/>
</dbReference>
<name>A0A3N2CZN5_9ACTN</name>
<comment type="caution">
    <text evidence="3">The sequence shown here is derived from an EMBL/GenBank/DDBJ whole genome shotgun (WGS) entry which is preliminary data.</text>
</comment>
<dbReference type="Gene3D" id="1.10.45.10">
    <property type="entry name" value="Vanillyl-alcohol Oxidase, Chain A, domain 4"/>
    <property type="match status" value="1"/>
</dbReference>
<dbReference type="GO" id="GO:0080049">
    <property type="term" value="F:L-gulono-1,4-lactone dehydrogenase activity"/>
    <property type="evidence" value="ECO:0007669"/>
    <property type="project" value="TreeGrafter"/>
</dbReference>
<dbReference type="InterPro" id="IPR010031">
    <property type="entry name" value="FAD_lactone_oxidase-like"/>
</dbReference>
<reference evidence="3 4" key="1">
    <citation type="submission" date="2018-11" db="EMBL/GenBank/DDBJ databases">
        <title>Sequencing the genomes of 1000 actinobacteria strains.</title>
        <authorList>
            <person name="Klenk H.-P."/>
        </authorList>
    </citation>
    <scope>NUCLEOTIDE SEQUENCE [LARGE SCALE GENOMIC DNA]</scope>
    <source>
        <strain evidence="3 4">DSM 12652</strain>
    </source>
</reference>
<evidence type="ECO:0000259" key="2">
    <source>
        <dbReference type="PROSITE" id="PS51387"/>
    </source>
</evidence>
<evidence type="ECO:0000256" key="1">
    <source>
        <dbReference type="ARBA" id="ARBA00023002"/>
    </source>
</evidence>
<dbReference type="GO" id="GO:0003885">
    <property type="term" value="F:D-arabinono-1,4-lactone oxidase activity"/>
    <property type="evidence" value="ECO:0007669"/>
    <property type="project" value="InterPro"/>
</dbReference>
<dbReference type="PANTHER" id="PTHR43762">
    <property type="entry name" value="L-GULONOLACTONE OXIDASE"/>
    <property type="match status" value="1"/>
</dbReference>
<evidence type="ECO:0000313" key="4">
    <source>
        <dbReference type="Proteomes" id="UP000281738"/>
    </source>
</evidence>
<dbReference type="AlphaFoldDB" id="A0A3N2CZN5"/>
<dbReference type="PANTHER" id="PTHR43762:SF1">
    <property type="entry name" value="D-ARABINONO-1,4-LACTONE OXIDASE"/>
    <property type="match status" value="1"/>
</dbReference>